<dbReference type="GO" id="GO:0006226">
    <property type="term" value="P:dUMP biosynthetic process"/>
    <property type="evidence" value="ECO:0007669"/>
    <property type="project" value="InterPro"/>
</dbReference>
<protein>
    <recommendedName>
        <fullName evidence="3">dUTP diphosphatase</fullName>
        <ecNumber evidence="3">3.6.1.23</ecNumber>
    </recommendedName>
</protein>
<accession>A0A453I197</accession>
<comment type="similarity">
    <text evidence="2">Belongs to the dUTPase family.</text>
</comment>
<dbReference type="Pfam" id="PF00692">
    <property type="entry name" value="dUTPase"/>
    <property type="match status" value="1"/>
</dbReference>
<evidence type="ECO:0000259" key="6">
    <source>
        <dbReference type="Pfam" id="PF00692"/>
    </source>
</evidence>
<dbReference type="PANTHER" id="PTHR11241">
    <property type="entry name" value="DEOXYURIDINE 5'-TRIPHOSPHATE NUCLEOTIDOHYDROLASE"/>
    <property type="match status" value="1"/>
</dbReference>
<dbReference type="Proteomes" id="UP000015105">
    <property type="component" value="Chromosome 4D"/>
</dbReference>
<keyword evidence="4" id="KW-0546">Nucleotide metabolism</keyword>
<dbReference type="InterPro" id="IPR008181">
    <property type="entry name" value="dUTPase"/>
</dbReference>
<dbReference type="Gramene" id="AET4Gv20400500.3">
    <property type="protein sequence ID" value="AET4Gv20400500.3"/>
    <property type="gene ID" value="AET4Gv20400500"/>
</dbReference>
<proteinExistence type="inferred from homology"/>
<evidence type="ECO:0000313" key="7">
    <source>
        <dbReference type="EnsemblPlants" id="AET4Gv20400500.3"/>
    </source>
</evidence>
<feature type="transmembrane region" description="Helical" evidence="5">
    <location>
        <begin position="35"/>
        <end position="57"/>
    </location>
</feature>
<keyword evidence="8" id="KW-1185">Reference proteome</keyword>
<dbReference type="EnsemblPlants" id="AET4Gv20400500.3">
    <property type="protein sequence ID" value="AET4Gv20400500.3"/>
    <property type="gene ID" value="AET4Gv20400500"/>
</dbReference>
<reference evidence="7" key="3">
    <citation type="journal article" date="2017" name="Nature">
        <title>Genome sequence of the progenitor of the wheat D genome Aegilops tauschii.</title>
        <authorList>
            <person name="Luo M.C."/>
            <person name="Gu Y.Q."/>
            <person name="Puiu D."/>
            <person name="Wang H."/>
            <person name="Twardziok S.O."/>
            <person name="Deal K.R."/>
            <person name="Huo N."/>
            <person name="Zhu T."/>
            <person name="Wang L."/>
            <person name="Wang Y."/>
            <person name="McGuire P.E."/>
            <person name="Liu S."/>
            <person name="Long H."/>
            <person name="Ramasamy R.K."/>
            <person name="Rodriguez J.C."/>
            <person name="Van S.L."/>
            <person name="Yuan L."/>
            <person name="Wang Z."/>
            <person name="Xia Z."/>
            <person name="Xiao L."/>
            <person name="Anderson O.D."/>
            <person name="Ouyang S."/>
            <person name="Liang Y."/>
            <person name="Zimin A.V."/>
            <person name="Pertea G."/>
            <person name="Qi P."/>
            <person name="Bennetzen J.L."/>
            <person name="Dai X."/>
            <person name="Dawson M.W."/>
            <person name="Muller H.G."/>
            <person name="Kugler K."/>
            <person name="Rivarola-Duarte L."/>
            <person name="Spannagl M."/>
            <person name="Mayer K.F.X."/>
            <person name="Lu F.H."/>
            <person name="Bevan M.W."/>
            <person name="Leroy P."/>
            <person name="Li P."/>
            <person name="You F.M."/>
            <person name="Sun Q."/>
            <person name="Liu Z."/>
            <person name="Lyons E."/>
            <person name="Wicker T."/>
            <person name="Salzberg S.L."/>
            <person name="Devos K.M."/>
            <person name="Dvorak J."/>
        </authorList>
    </citation>
    <scope>NUCLEOTIDE SEQUENCE [LARGE SCALE GENOMIC DNA]</scope>
    <source>
        <strain evidence="7">cv. AL8/78</strain>
    </source>
</reference>
<dbReference type="InterPro" id="IPR029054">
    <property type="entry name" value="dUTPase-like"/>
</dbReference>
<evidence type="ECO:0000256" key="3">
    <source>
        <dbReference type="ARBA" id="ARBA00012379"/>
    </source>
</evidence>
<dbReference type="GO" id="GO:0046081">
    <property type="term" value="P:dUTP catabolic process"/>
    <property type="evidence" value="ECO:0007669"/>
    <property type="project" value="InterPro"/>
</dbReference>
<dbReference type="PANTHER" id="PTHR11241:SF0">
    <property type="entry name" value="DEOXYURIDINE 5'-TRIPHOSPHATE NUCLEOTIDOHYDROLASE"/>
    <property type="match status" value="1"/>
</dbReference>
<evidence type="ECO:0000256" key="2">
    <source>
        <dbReference type="ARBA" id="ARBA00006581"/>
    </source>
</evidence>
<keyword evidence="5" id="KW-0472">Membrane</keyword>
<feature type="domain" description="dUTPase-like" evidence="6">
    <location>
        <begin position="70"/>
        <end position="136"/>
    </location>
</feature>
<evidence type="ECO:0000256" key="1">
    <source>
        <dbReference type="ARBA" id="ARBA00005142"/>
    </source>
</evidence>
<reference evidence="7" key="4">
    <citation type="submission" date="2019-03" db="UniProtKB">
        <authorList>
            <consortium name="EnsemblPlants"/>
        </authorList>
    </citation>
    <scope>IDENTIFICATION</scope>
</reference>
<dbReference type="GO" id="GO:0004170">
    <property type="term" value="F:dUTP diphosphatase activity"/>
    <property type="evidence" value="ECO:0007669"/>
    <property type="project" value="UniProtKB-EC"/>
</dbReference>
<evidence type="ECO:0000256" key="4">
    <source>
        <dbReference type="ARBA" id="ARBA00023080"/>
    </source>
</evidence>
<dbReference type="EC" id="3.6.1.23" evidence="3"/>
<reference evidence="8" key="2">
    <citation type="journal article" date="2017" name="Nat. Plants">
        <title>The Aegilops tauschii genome reveals multiple impacts of transposons.</title>
        <authorList>
            <person name="Zhao G."/>
            <person name="Zou C."/>
            <person name="Li K."/>
            <person name="Wang K."/>
            <person name="Li T."/>
            <person name="Gao L."/>
            <person name="Zhang X."/>
            <person name="Wang H."/>
            <person name="Yang Z."/>
            <person name="Liu X."/>
            <person name="Jiang W."/>
            <person name="Mao L."/>
            <person name="Kong X."/>
            <person name="Jiao Y."/>
            <person name="Jia J."/>
        </authorList>
    </citation>
    <scope>NUCLEOTIDE SEQUENCE [LARGE SCALE GENOMIC DNA]</scope>
    <source>
        <strain evidence="8">cv. AL8/78</strain>
    </source>
</reference>
<dbReference type="AlphaFoldDB" id="A0A453I197"/>
<sequence>MSFDKSRSIVLVNKDFYQYYPFPCLETINLAQRMIFSLGFMVIFSCYYALLLIHVHVLKRKKIPNLIWMRAPTNKFSLLDVGAGVIDMDYCGLVGIMLFNHSEADFVVKPGDRAEHMIVQVIATPEVAEVKDLDAIVWREGVL</sequence>
<dbReference type="InterPro" id="IPR036157">
    <property type="entry name" value="dUTPase-like_sf"/>
</dbReference>
<keyword evidence="5" id="KW-1133">Transmembrane helix</keyword>
<dbReference type="SUPFAM" id="SSF51283">
    <property type="entry name" value="dUTPase-like"/>
    <property type="match status" value="1"/>
</dbReference>
<comment type="pathway">
    <text evidence="1">Pyrimidine metabolism; dUMP biosynthesis; dUMP from dCTP (dUTP route): step 2/2.</text>
</comment>
<reference evidence="7" key="5">
    <citation type="journal article" date="2021" name="G3 (Bethesda)">
        <title>Aegilops tauschii genome assembly Aet v5.0 features greater sequence contiguity and improved annotation.</title>
        <authorList>
            <person name="Wang L."/>
            <person name="Zhu T."/>
            <person name="Rodriguez J.C."/>
            <person name="Deal K.R."/>
            <person name="Dubcovsky J."/>
            <person name="McGuire P.E."/>
            <person name="Lux T."/>
            <person name="Spannagl M."/>
            <person name="Mayer K.F.X."/>
            <person name="Baldrich P."/>
            <person name="Meyers B.C."/>
            <person name="Huo N."/>
            <person name="Gu Y.Q."/>
            <person name="Zhou H."/>
            <person name="Devos K.M."/>
            <person name="Bennetzen J.L."/>
            <person name="Unver T."/>
            <person name="Budak H."/>
            <person name="Gulick P.J."/>
            <person name="Galiba G."/>
            <person name="Kalapos B."/>
            <person name="Nelson D.R."/>
            <person name="Li P."/>
            <person name="You F.M."/>
            <person name="Luo M.C."/>
            <person name="Dvorak J."/>
        </authorList>
    </citation>
    <scope>NUCLEOTIDE SEQUENCE [LARGE SCALE GENOMIC DNA]</scope>
    <source>
        <strain evidence="7">cv. AL8/78</strain>
    </source>
</reference>
<organism evidence="7 8">
    <name type="scientific">Aegilops tauschii subsp. strangulata</name>
    <name type="common">Goatgrass</name>
    <dbReference type="NCBI Taxonomy" id="200361"/>
    <lineage>
        <taxon>Eukaryota</taxon>
        <taxon>Viridiplantae</taxon>
        <taxon>Streptophyta</taxon>
        <taxon>Embryophyta</taxon>
        <taxon>Tracheophyta</taxon>
        <taxon>Spermatophyta</taxon>
        <taxon>Magnoliopsida</taxon>
        <taxon>Liliopsida</taxon>
        <taxon>Poales</taxon>
        <taxon>Poaceae</taxon>
        <taxon>BOP clade</taxon>
        <taxon>Pooideae</taxon>
        <taxon>Triticodae</taxon>
        <taxon>Triticeae</taxon>
        <taxon>Triticinae</taxon>
        <taxon>Aegilops</taxon>
    </lineage>
</organism>
<name>A0A453I197_AEGTS</name>
<evidence type="ECO:0000256" key="5">
    <source>
        <dbReference type="SAM" id="Phobius"/>
    </source>
</evidence>
<dbReference type="GO" id="GO:0000287">
    <property type="term" value="F:magnesium ion binding"/>
    <property type="evidence" value="ECO:0007669"/>
    <property type="project" value="InterPro"/>
</dbReference>
<reference evidence="8" key="1">
    <citation type="journal article" date="2014" name="Science">
        <title>Ancient hybridizations among the ancestral genomes of bread wheat.</title>
        <authorList>
            <consortium name="International Wheat Genome Sequencing Consortium,"/>
            <person name="Marcussen T."/>
            <person name="Sandve S.R."/>
            <person name="Heier L."/>
            <person name="Spannagl M."/>
            <person name="Pfeifer M."/>
            <person name="Jakobsen K.S."/>
            <person name="Wulff B.B."/>
            <person name="Steuernagel B."/>
            <person name="Mayer K.F."/>
            <person name="Olsen O.A."/>
        </authorList>
    </citation>
    <scope>NUCLEOTIDE SEQUENCE [LARGE SCALE GENOMIC DNA]</scope>
    <source>
        <strain evidence="8">cv. AL8/78</strain>
    </source>
</reference>
<dbReference type="Gene3D" id="2.70.40.10">
    <property type="match status" value="1"/>
</dbReference>
<evidence type="ECO:0000313" key="8">
    <source>
        <dbReference type="Proteomes" id="UP000015105"/>
    </source>
</evidence>
<keyword evidence="5" id="KW-0812">Transmembrane</keyword>